<reference evidence="2" key="1">
    <citation type="submission" date="2025-08" db="UniProtKB">
        <authorList>
            <consortium name="Ensembl"/>
        </authorList>
    </citation>
    <scope>IDENTIFICATION</scope>
</reference>
<evidence type="ECO:0000313" key="3">
    <source>
        <dbReference type="Proteomes" id="UP000694551"/>
    </source>
</evidence>
<proteinExistence type="predicted"/>
<accession>A0A8D0KX99</accession>
<feature type="region of interest" description="Disordered" evidence="1">
    <location>
        <begin position="11"/>
        <end position="31"/>
    </location>
</feature>
<evidence type="ECO:0000313" key="2">
    <source>
        <dbReference type="Ensembl" id="ENSSOCP00000016501.1"/>
    </source>
</evidence>
<dbReference type="Ensembl" id="ENSSOCT00000016924.1">
    <property type="protein sequence ID" value="ENSSOCP00000016501.1"/>
    <property type="gene ID" value="ENSSOCG00000012392.1"/>
</dbReference>
<reference evidence="2" key="2">
    <citation type="submission" date="2025-09" db="UniProtKB">
        <authorList>
            <consortium name="Ensembl"/>
        </authorList>
    </citation>
    <scope>IDENTIFICATION</scope>
</reference>
<dbReference type="Proteomes" id="UP000694551">
    <property type="component" value="Unplaced"/>
</dbReference>
<evidence type="ECO:0000256" key="1">
    <source>
        <dbReference type="SAM" id="MobiDB-lite"/>
    </source>
</evidence>
<keyword evidence="3" id="KW-1185">Reference proteome</keyword>
<sequence length="121" mass="12845">YRGRRGCAEAAVGSQERRGQAGPKWHQSTGDRAASVSGCWQGLTTGLSHAKKLLLGVWFAPPSNGPGGVNIQLIQDGRKIMALASNSRCLNFIAVNNLVTLLATVMEFKAVKVANVSLPRS</sequence>
<protein>
    <submittedName>
        <fullName evidence="2">Uncharacterized protein</fullName>
    </submittedName>
</protein>
<organism evidence="2 3">
    <name type="scientific">Strix occidentalis caurina</name>
    <name type="common">northern spotted owl</name>
    <dbReference type="NCBI Taxonomy" id="311401"/>
    <lineage>
        <taxon>Eukaryota</taxon>
        <taxon>Metazoa</taxon>
        <taxon>Chordata</taxon>
        <taxon>Craniata</taxon>
        <taxon>Vertebrata</taxon>
        <taxon>Euteleostomi</taxon>
        <taxon>Archelosauria</taxon>
        <taxon>Archosauria</taxon>
        <taxon>Dinosauria</taxon>
        <taxon>Saurischia</taxon>
        <taxon>Theropoda</taxon>
        <taxon>Coelurosauria</taxon>
        <taxon>Aves</taxon>
        <taxon>Neognathae</taxon>
        <taxon>Neoaves</taxon>
        <taxon>Telluraves</taxon>
        <taxon>Strigiformes</taxon>
        <taxon>Strigidae</taxon>
        <taxon>Strix</taxon>
    </lineage>
</organism>
<dbReference type="AlphaFoldDB" id="A0A8D0KX99"/>
<name>A0A8D0KX99_STROC</name>